<gene>
    <name evidence="1" type="ORF">B1H18_12900</name>
</gene>
<dbReference type="Proteomes" id="UP000190539">
    <property type="component" value="Unassembled WGS sequence"/>
</dbReference>
<proteinExistence type="predicted"/>
<evidence type="ECO:0000313" key="2">
    <source>
        <dbReference type="Proteomes" id="UP000190539"/>
    </source>
</evidence>
<accession>A0A1V4AAC3</accession>
<organism evidence="1 2">
    <name type="scientific">Streptomyces tsukubensis</name>
    <dbReference type="NCBI Taxonomy" id="83656"/>
    <lineage>
        <taxon>Bacteria</taxon>
        <taxon>Bacillati</taxon>
        <taxon>Actinomycetota</taxon>
        <taxon>Actinomycetes</taxon>
        <taxon>Kitasatosporales</taxon>
        <taxon>Streptomycetaceae</taxon>
        <taxon>Streptomyces</taxon>
    </lineage>
</organism>
<sequence length="157" mass="17099">MSTQSGQENGTKRPISISAVVDCVGALASRSMEGNLYLYDTNKAGGSTGFGTEELKTRVREGDQLVWSVLALECEAYVAIDGIVIDSAICEPERKVYPGTDVVYWTGTVKQSTEEPVPYQLQFNVGTRGTPITTTVSPVLFDRSPRQSASARQEEER</sequence>
<dbReference type="STRING" id="83656.B1H18_12900"/>
<keyword evidence="2" id="KW-1185">Reference proteome</keyword>
<dbReference type="AlphaFoldDB" id="A0A1V4AAC3"/>
<dbReference type="EMBL" id="MVFC01000008">
    <property type="protein sequence ID" value="OON80069.1"/>
    <property type="molecule type" value="Genomic_DNA"/>
</dbReference>
<name>A0A1V4AAC3_9ACTN</name>
<reference evidence="1 2" key="1">
    <citation type="submission" date="2017-02" db="EMBL/GenBank/DDBJ databases">
        <title>Draft Genome Sequence of Streptomyces tsukubaensis F601, a Producer of the immunosuppressant tacrolimus FK506.</title>
        <authorList>
            <person name="Zong G."/>
            <person name="Zhong C."/>
            <person name="Fu J."/>
            <person name="Qin R."/>
            <person name="Cao G."/>
        </authorList>
    </citation>
    <scope>NUCLEOTIDE SEQUENCE [LARGE SCALE GENOMIC DNA]</scope>
    <source>
        <strain evidence="1 2">F601</strain>
    </source>
</reference>
<evidence type="ECO:0000313" key="1">
    <source>
        <dbReference type="EMBL" id="OON80069.1"/>
    </source>
</evidence>
<protein>
    <submittedName>
        <fullName evidence="1">Uncharacterized protein</fullName>
    </submittedName>
</protein>
<dbReference type="RefSeq" id="WP_077967778.1">
    <property type="nucleotide sequence ID" value="NZ_CP045178.1"/>
</dbReference>
<dbReference type="OrthoDB" id="4199881at2"/>
<comment type="caution">
    <text evidence="1">The sequence shown here is derived from an EMBL/GenBank/DDBJ whole genome shotgun (WGS) entry which is preliminary data.</text>
</comment>